<dbReference type="GO" id="GO:0005524">
    <property type="term" value="F:ATP binding"/>
    <property type="evidence" value="ECO:0007669"/>
    <property type="project" value="UniProtKB-KW"/>
</dbReference>
<name>A0A327YI32_9FLAO</name>
<dbReference type="Gene3D" id="3.30.460.10">
    <property type="entry name" value="Beta Polymerase, domain 2"/>
    <property type="match status" value="1"/>
</dbReference>
<evidence type="ECO:0000256" key="4">
    <source>
        <dbReference type="ARBA" id="ARBA00022723"/>
    </source>
</evidence>
<proteinExistence type="predicted"/>
<dbReference type="PANTHER" id="PTHR33571">
    <property type="entry name" value="SSL8005 PROTEIN"/>
    <property type="match status" value="1"/>
</dbReference>
<dbReference type="InterPro" id="IPR052038">
    <property type="entry name" value="Type-VII_TA_antitoxin"/>
</dbReference>
<keyword evidence="5" id="KW-0547">Nucleotide-binding</keyword>
<feature type="domain" description="Polymerase beta nucleotidyltransferase" evidence="8">
    <location>
        <begin position="10"/>
        <end position="96"/>
    </location>
</feature>
<accession>A0A327YI32</accession>
<keyword evidence="3" id="KW-0548">Nucleotidyltransferase</keyword>
<dbReference type="EMBL" id="QLMI01000007">
    <property type="protein sequence ID" value="RAK20594.1"/>
    <property type="molecule type" value="Genomic_DNA"/>
</dbReference>
<dbReference type="Pfam" id="PF18765">
    <property type="entry name" value="Polbeta"/>
    <property type="match status" value="1"/>
</dbReference>
<evidence type="ECO:0000256" key="7">
    <source>
        <dbReference type="ARBA" id="ARBA00022842"/>
    </source>
</evidence>
<dbReference type="InterPro" id="IPR043519">
    <property type="entry name" value="NT_sf"/>
</dbReference>
<comment type="cofactor">
    <cofactor evidence="1">
        <name>Mg(2+)</name>
        <dbReference type="ChEBI" id="CHEBI:18420"/>
    </cofactor>
</comment>
<dbReference type="PANTHER" id="PTHR33571:SF14">
    <property type="entry name" value="PROTEIN ADENYLYLTRANSFERASE MJ0435-RELATED"/>
    <property type="match status" value="1"/>
</dbReference>
<comment type="caution">
    <text evidence="9">The sequence shown here is derived from an EMBL/GenBank/DDBJ whole genome shotgun (WGS) entry which is preliminary data.</text>
</comment>
<keyword evidence="2" id="KW-0808">Transferase</keyword>
<evidence type="ECO:0000256" key="2">
    <source>
        <dbReference type="ARBA" id="ARBA00022679"/>
    </source>
</evidence>
<evidence type="ECO:0000259" key="8">
    <source>
        <dbReference type="Pfam" id="PF18765"/>
    </source>
</evidence>
<dbReference type="GO" id="GO:0046872">
    <property type="term" value="F:metal ion binding"/>
    <property type="evidence" value="ECO:0007669"/>
    <property type="project" value="UniProtKB-KW"/>
</dbReference>
<evidence type="ECO:0000256" key="1">
    <source>
        <dbReference type="ARBA" id="ARBA00001946"/>
    </source>
</evidence>
<keyword evidence="10" id="KW-1185">Reference proteome</keyword>
<evidence type="ECO:0000256" key="6">
    <source>
        <dbReference type="ARBA" id="ARBA00022840"/>
    </source>
</evidence>
<evidence type="ECO:0000313" key="9">
    <source>
        <dbReference type="EMBL" id="RAK20594.1"/>
    </source>
</evidence>
<dbReference type="SUPFAM" id="SSF81301">
    <property type="entry name" value="Nucleotidyltransferase"/>
    <property type="match status" value="1"/>
</dbReference>
<keyword evidence="6" id="KW-0067">ATP-binding</keyword>
<dbReference type="CDD" id="cd05403">
    <property type="entry name" value="NT_KNTase_like"/>
    <property type="match status" value="1"/>
</dbReference>
<organism evidence="9 10">
    <name type="scientific">Flavobacterium aquaticum</name>
    <dbReference type="NCBI Taxonomy" id="1236486"/>
    <lineage>
        <taxon>Bacteria</taxon>
        <taxon>Pseudomonadati</taxon>
        <taxon>Bacteroidota</taxon>
        <taxon>Flavobacteriia</taxon>
        <taxon>Flavobacteriales</taxon>
        <taxon>Flavobacteriaceae</taxon>
        <taxon>Flavobacterium</taxon>
    </lineage>
</organism>
<dbReference type="OrthoDB" id="798692at2"/>
<protein>
    <recommendedName>
        <fullName evidence="8">Polymerase beta nucleotidyltransferase domain-containing protein</fullName>
    </recommendedName>
</protein>
<dbReference type="Proteomes" id="UP000249620">
    <property type="component" value="Unassembled WGS sequence"/>
</dbReference>
<evidence type="ECO:0000313" key="10">
    <source>
        <dbReference type="Proteomes" id="UP000249620"/>
    </source>
</evidence>
<gene>
    <name evidence="9" type="ORF">B0I03_10713</name>
</gene>
<dbReference type="GO" id="GO:0016779">
    <property type="term" value="F:nucleotidyltransferase activity"/>
    <property type="evidence" value="ECO:0007669"/>
    <property type="project" value="UniProtKB-KW"/>
</dbReference>
<dbReference type="AlphaFoldDB" id="A0A327YI32"/>
<keyword evidence="7" id="KW-0460">Magnesium</keyword>
<reference evidence="9 10" key="1">
    <citation type="submission" date="2018-06" db="EMBL/GenBank/DDBJ databases">
        <title>Genomic Encyclopedia of Type Strains, Phase III (KMG-III): the genomes of soil and plant-associated and newly described type strains.</title>
        <authorList>
            <person name="Whitman W."/>
        </authorList>
    </citation>
    <scope>NUCLEOTIDE SEQUENCE [LARGE SCALE GENOMIC DNA]</scope>
    <source>
        <strain evidence="9 10">CGMCC 1.12398</strain>
    </source>
</reference>
<evidence type="ECO:0000256" key="3">
    <source>
        <dbReference type="ARBA" id="ARBA00022695"/>
    </source>
</evidence>
<keyword evidence="4" id="KW-0479">Metal-binding</keyword>
<dbReference type="RefSeq" id="WP_111567466.1">
    <property type="nucleotide sequence ID" value="NZ_QLMI01000007.1"/>
</dbReference>
<sequence>MQLGKSQILKISNYFKTKPVLKAYLFGSYVRNEAENDSDVDLLVELDYSERIGLQFVQMKFDLEQLLGKKVDLVSSNAVSKYIKPIIDSEKTLIYAK</sequence>
<evidence type="ECO:0000256" key="5">
    <source>
        <dbReference type="ARBA" id="ARBA00022741"/>
    </source>
</evidence>
<dbReference type="InterPro" id="IPR041633">
    <property type="entry name" value="Polbeta"/>
</dbReference>